<dbReference type="EMBL" id="LAZR01066742">
    <property type="protein sequence ID" value="KKK52980.1"/>
    <property type="molecule type" value="Genomic_DNA"/>
</dbReference>
<feature type="non-terminal residue" evidence="1">
    <location>
        <position position="1"/>
    </location>
</feature>
<proteinExistence type="predicted"/>
<comment type="caution">
    <text evidence="1">The sequence shown here is derived from an EMBL/GenBank/DDBJ whole genome shotgun (WGS) entry which is preliminary data.</text>
</comment>
<evidence type="ECO:0000313" key="1">
    <source>
        <dbReference type="EMBL" id="KKK52980.1"/>
    </source>
</evidence>
<gene>
    <name evidence="1" type="ORF">LCGC14_3099380</name>
</gene>
<protein>
    <submittedName>
        <fullName evidence="1">Uncharacterized protein</fullName>
    </submittedName>
</protein>
<reference evidence="1" key="1">
    <citation type="journal article" date="2015" name="Nature">
        <title>Complex archaea that bridge the gap between prokaryotes and eukaryotes.</title>
        <authorList>
            <person name="Spang A."/>
            <person name="Saw J.H."/>
            <person name="Jorgensen S.L."/>
            <person name="Zaremba-Niedzwiedzka K."/>
            <person name="Martijn J."/>
            <person name="Lind A.E."/>
            <person name="van Eijk R."/>
            <person name="Schleper C."/>
            <person name="Guy L."/>
            <person name="Ettema T.J."/>
        </authorList>
    </citation>
    <scope>NUCLEOTIDE SEQUENCE</scope>
</reference>
<sequence>LTLIEKTPVNQLETKVASFTKKMKAPTKAT</sequence>
<accession>A0A0F8WX21</accession>
<dbReference type="AlphaFoldDB" id="A0A0F8WX21"/>
<organism evidence="1">
    <name type="scientific">marine sediment metagenome</name>
    <dbReference type="NCBI Taxonomy" id="412755"/>
    <lineage>
        <taxon>unclassified sequences</taxon>
        <taxon>metagenomes</taxon>
        <taxon>ecological metagenomes</taxon>
    </lineage>
</organism>
<name>A0A0F8WX21_9ZZZZ</name>